<feature type="non-terminal residue" evidence="3">
    <location>
        <position position="312"/>
    </location>
</feature>
<dbReference type="GO" id="GO:0005737">
    <property type="term" value="C:cytoplasm"/>
    <property type="evidence" value="ECO:0007669"/>
    <property type="project" value="TreeGrafter"/>
</dbReference>
<dbReference type="InterPro" id="IPR008828">
    <property type="entry name" value="Sin1/Avo1"/>
</dbReference>
<organism evidence="4">
    <name type="scientific">Pneumocystis jirovecii</name>
    <name type="common">Human pneumocystis pneumonia agent</name>
    <dbReference type="NCBI Taxonomy" id="42068"/>
    <lineage>
        <taxon>Eukaryota</taxon>
        <taxon>Fungi</taxon>
        <taxon>Dikarya</taxon>
        <taxon>Ascomycota</taxon>
        <taxon>Taphrinomycotina</taxon>
        <taxon>Pneumocystomycetes</taxon>
        <taxon>Pneumocystaceae</taxon>
        <taxon>Pneumocystis</taxon>
    </lineage>
</organism>
<dbReference type="GO" id="GO:0005886">
    <property type="term" value="C:plasma membrane"/>
    <property type="evidence" value="ECO:0007669"/>
    <property type="project" value="TreeGrafter"/>
</dbReference>
<comment type="similarity">
    <text evidence="1">Belongs to the SIN1 family.</text>
</comment>
<dbReference type="EMBL" id="CAKM01000156">
    <property type="protein sequence ID" value="CCJ29113.1"/>
    <property type="molecule type" value="Genomic_DNA"/>
</dbReference>
<dbReference type="PANTHER" id="PTHR13335">
    <property type="entry name" value="TARGET OF RAPAMYCIN COMPLEX 2 SUBUNIT MAPKAP1"/>
    <property type="match status" value="1"/>
</dbReference>
<gene>
    <name evidence="3" type="ORF">PNEJI1_002777</name>
</gene>
<dbReference type="InterPro" id="IPR031567">
    <property type="entry name" value="CRIM_dom"/>
</dbReference>
<comment type="caution">
    <text evidence="3">The sequence shown here is derived from an EMBL/GenBank/DDBJ whole genome shotgun (WGS) entry which is preliminary data.</text>
</comment>
<dbReference type="GO" id="GO:0005546">
    <property type="term" value="F:phosphatidylinositol-4,5-bisphosphate binding"/>
    <property type="evidence" value="ECO:0007669"/>
    <property type="project" value="TreeGrafter"/>
</dbReference>
<dbReference type="InParanoid" id="L0P9R0"/>
<feature type="domain" description="CRIM" evidence="2">
    <location>
        <begin position="129"/>
        <end position="244"/>
    </location>
</feature>
<dbReference type="VEuPathDB" id="FungiDB:PNEJI1_002777"/>
<dbReference type="PANTHER" id="PTHR13335:SF1">
    <property type="entry name" value="TARGET OF RAPAMYCIN COMPLEX 2 SUBUNIT MAPKAP1"/>
    <property type="match status" value="1"/>
</dbReference>
<accession>L0P9R0</accession>
<sequence length="312" mass="35505">LIQQLRAKYLETVNDAVGERVIGSKKSYLNKKKLYESVESIVEHENETPLFMKGRDPLLNAKGIGAVENYKLGNTFYYQKSDTEKTTNRKCLQADRNFFPLSAKIVSKETSPNFSQESSSTQLSSKNSSLLTILIKTGKNVQVNPLDIYASLSGKGDLNPLKLKIYRPSGKYPKKPISVVVKRIATVADVIGFSLYCFIEQKLEPKLTNEQLNPNMWTLRIVEEDGELDEDFPVLENEKITPFNFKINIEHFNSQTKNDLNDTSQILFSSMPSKDKAVIETPESFIRLKVLLYPRIQSLKNSILYVTNETYI</sequence>
<feature type="non-terminal residue" evidence="3">
    <location>
        <position position="1"/>
    </location>
</feature>
<dbReference type="STRING" id="1209962.L0P9R0"/>
<reference evidence="3 4" key="1">
    <citation type="journal article" date="2012" name="MBio">
        <title>De novo assembly of the Pneumocystis jirovecii genome from a single bronchoalveolar lavage fluid specimen from a patient.</title>
        <authorList>
            <person name="Cisse O.H."/>
            <person name="Pagni M."/>
            <person name="Hauser P.M."/>
        </authorList>
    </citation>
    <scope>NUCLEOTIDE SEQUENCE [LARGE SCALE GENOMIC DNA]</scope>
    <source>
        <strain evidence="3 4">SE8</strain>
    </source>
</reference>
<evidence type="ECO:0000259" key="2">
    <source>
        <dbReference type="Pfam" id="PF16978"/>
    </source>
</evidence>
<proteinExistence type="inferred from homology"/>
<dbReference type="GO" id="GO:0038203">
    <property type="term" value="P:TORC2 signaling"/>
    <property type="evidence" value="ECO:0007669"/>
    <property type="project" value="TreeGrafter"/>
</dbReference>
<dbReference type="Pfam" id="PF16978">
    <property type="entry name" value="CRIM"/>
    <property type="match status" value="1"/>
</dbReference>
<dbReference type="AlphaFoldDB" id="L0P9R0"/>
<dbReference type="GO" id="GO:0031932">
    <property type="term" value="C:TORC2 complex"/>
    <property type="evidence" value="ECO:0007669"/>
    <property type="project" value="InterPro"/>
</dbReference>
<dbReference type="Proteomes" id="UP000010422">
    <property type="component" value="Unassembled WGS sequence"/>
</dbReference>
<evidence type="ECO:0000256" key="1">
    <source>
        <dbReference type="ARBA" id="ARBA00009407"/>
    </source>
</evidence>
<evidence type="ECO:0000313" key="4">
    <source>
        <dbReference type="Proteomes" id="UP000010422"/>
    </source>
</evidence>
<protein>
    <recommendedName>
        <fullName evidence="2">CRIM domain-containing protein</fullName>
    </recommendedName>
</protein>
<name>L0P9R0_PNEJI</name>
<evidence type="ECO:0000313" key="3">
    <source>
        <dbReference type="EMBL" id="CCJ29113.1"/>
    </source>
</evidence>